<dbReference type="GO" id="GO:0008017">
    <property type="term" value="F:microtubule binding"/>
    <property type="evidence" value="ECO:0007669"/>
    <property type="project" value="TreeGrafter"/>
</dbReference>
<organism evidence="1 2">
    <name type="scientific">Cylicocyclus nassatus</name>
    <name type="common">Nematode worm</name>
    <dbReference type="NCBI Taxonomy" id="53992"/>
    <lineage>
        <taxon>Eukaryota</taxon>
        <taxon>Metazoa</taxon>
        <taxon>Ecdysozoa</taxon>
        <taxon>Nematoda</taxon>
        <taxon>Chromadorea</taxon>
        <taxon>Rhabditida</taxon>
        <taxon>Rhabditina</taxon>
        <taxon>Rhabditomorpha</taxon>
        <taxon>Strongyloidea</taxon>
        <taxon>Strongylidae</taxon>
        <taxon>Cylicocyclus</taxon>
    </lineage>
</organism>
<dbReference type="GO" id="GO:0005739">
    <property type="term" value="C:mitochondrion"/>
    <property type="evidence" value="ECO:0007669"/>
    <property type="project" value="TreeGrafter"/>
</dbReference>
<accession>A0AA36DN54</accession>
<dbReference type="GO" id="GO:0097431">
    <property type="term" value="C:mitotic spindle pole"/>
    <property type="evidence" value="ECO:0007669"/>
    <property type="project" value="TreeGrafter"/>
</dbReference>
<reference evidence="1" key="1">
    <citation type="submission" date="2023-07" db="EMBL/GenBank/DDBJ databases">
        <authorList>
            <consortium name="CYATHOMIX"/>
        </authorList>
    </citation>
    <scope>NUCLEOTIDE SEQUENCE</scope>
    <source>
        <strain evidence="1">N/A</strain>
    </source>
</reference>
<name>A0AA36DN54_CYLNA</name>
<sequence length="252" mass="28895">MSRYICPLCSNPHLRLSDMSPTIESIYREVDDLVDDCNCQEAYKKLVSMCDFVNDKAEWHRKCAEVCYMVSNMEEKDQERVEWLKTGRQHALDAHELNPVSVPILKILCSTTGRLAEESGIREKISLGFEFKTYLDRAVALDPLSFELLHMRGRFQYQVANLSFFERLAARAIGTLPPTSLDSALTDLLELRFSPCKNRLYIGRVLHAKGDYITAKKWLAQAASASCDEDEPVEREHIEAARELLLSRVYQK</sequence>
<gene>
    <name evidence="1" type="ORF">CYNAS_LOCUS1472</name>
</gene>
<dbReference type="Pfam" id="PF21033">
    <property type="entry name" value="RMD1-3"/>
    <property type="match status" value="1"/>
</dbReference>
<evidence type="ECO:0000313" key="1">
    <source>
        <dbReference type="EMBL" id="CAJ0589489.1"/>
    </source>
</evidence>
<dbReference type="AlphaFoldDB" id="A0AA36DN54"/>
<dbReference type="PANTHER" id="PTHR16056">
    <property type="entry name" value="REGULATOR OF MICROTUBULE DYNAMICS PROTEIN"/>
    <property type="match status" value="1"/>
</dbReference>
<protein>
    <submittedName>
        <fullName evidence="1">Uncharacterized protein</fullName>
    </submittedName>
</protein>
<dbReference type="Proteomes" id="UP001176961">
    <property type="component" value="Unassembled WGS sequence"/>
</dbReference>
<comment type="caution">
    <text evidence="1">The sequence shown here is derived from an EMBL/GenBank/DDBJ whole genome shotgun (WGS) entry which is preliminary data.</text>
</comment>
<dbReference type="PANTHER" id="PTHR16056:SF36">
    <property type="entry name" value="TETRATRICOPEPTIDE REPEAT PROTEIN"/>
    <property type="match status" value="1"/>
</dbReference>
<proteinExistence type="predicted"/>
<keyword evidence="2" id="KW-1185">Reference proteome</keyword>
<dbReference type="GO" id="GO:0005876">
    <property type="term" value="C:spindle microtubule"/>
    <property type="evidence" value="ECO:0007669"/>
    <property type="project" value="TreeGrafter"/>
</dbReference>
<dbReference type="EMBL" id="CATQJL010000001">
    <property type="protein sequence ID" value="CAJ0589489.1"/>
    <property type="molecule type" value="Genomic_DNA"/>
</dbReference>
<evidence type="ECO:0000313" key="2">
    <source>
        <dbReference type="Proteomes" id="UP001176961"/>
    </source>
</evidence>
<dbReference type="InterPro" id="IPR049039">
    <property type="entry name" value="RMD1-3_a_helical_rpt"/>
</dbReference>